<dbReference type="Pfam" id="PF00084">
    <property type="entry name" value="Sushi"/>
    <property type="match status" value="7"/>
</dbReference>
<dbReference type="FunFam" id="2.10.70.10:FF:000014">
    <property type="entry name" value="Membrane cofactor protein"/>
    <property type="match status" value="2"/>
</dbReference>
<dbReference type="InterPro" id="IPR051277">
    <property type="entry name" value="SEZ6_CSMD_C4BPB_Regulators"/>
</dbReference>
<keyword evidence="4 5" id="KW-1015">Disulfide bond</keyword>
<dbReference type="FunFam" id="2.10.70.10:FF:000038">
    <property type="entry name" value="Complement component receptor type 1"/>
    <property type="match status" value="1"/>
</dbReference>
<dbReference type="EMBL" id="VYZV01037060">
    <property type="protein sequence ID" value="NXS74696.1"/>
    <property type="molecule type" value="Genomic_DNA"/>
</dbReference>
<keyword evidence="3" id="KW-0677">Repeat</keyword>
<feature type="domain" description="Sushi" evidence="7">
    <location>
        <begin position="413"/>
        <end position="477"/>
    </location>
</feature>
<accession>A0A7L2WWG8</accession>
<feature type="chain" id="PRO_5029768226" evidence="6">
    <location>
        <begin position="21"/>
        <end position="477"/>
    </location>
</feature>
<evidence type="ECO:0000256" key="5">
    <source>
        <dbReference type="PROSITE-ProRule" id="PRU00302"/>
    </source>
</evidence>
<dbReference type="AlphaFoldDB" id="A0A7L2WWG8"/>
<keyword evidence="9" id="KW-1185">Reference proteome</keyword>
<dbReference type="SUPFAM" id="SSF57535">
    <property type="entry name" value="Complement control module/SCR domain"/>
    <property type="match status" value="7"/>
</dbReference>
<keyword evidence="1 5" id="KW-0768">Sushi</keyword>
<comment type="caution">
    <text evidence="5">Lacks conserved residue(s) required for the propagation of feature annotation.</text>
</comment>
<feature type="disulfide bond" evidence="5">
    <location>
        <begin position="143"/>
        <end position="186"/>
    </location>
</feature>
<sequence length="477" mass="52067">FSLCNCTPWLSLLLLGSCPSLPRVRFARISQEDETQNFYAVGVTVKYYCRPGYENSTDQLPTSTCFDNLTWSEVPELCQRKSCSPPDIMNGNFNYVTNLQFGVTITYTCNVGYRLVGKPSAQCVLQDNEVTWDNVPYCARISCLPPPAIKNGQLINGDRDFTFGMAVTYRCNNSSFSLIGDATIHCTMDDNLQGIWSGPAPECKGKCFLSLLILLTSFLIPLQILVACKNPEVENGRRLSGFGTVHTYKNTVAFECNPGHLLNGSGIVTCEADNTWKPSLPTCDPIPCGPAPHFSFAELTRAVGDRSPVGTKLKYQCKPGYTAASGKSSVVTCLSDTTWSADPDFCIRQQCTPPTIENGNVIANSFLFETVVTFTCHPGYELKGSLTAKCVVSGNGVDWDTASPYCESQFSYVLCKDPPTIDNGMHNGTKGTDFVYGSVVVYKCKDGFTLAGAASIHCKADHQYHGVWSKPTPECKG</sequence>
<dbReference type="CDD" id="cd00033">
    <property type="entry name" value="CCP"/>
    <property type="match status" value="7"/>
</dbReference>
<feature type="domain" description="Sushi" evidence="7">
    <location>
        <begin position="81"/>
        <end position="140"/>
    </location>
</feature>
<dbReference type="InterPro" id="IPR035976">
    <property type="entry name" value="Sushi/SCR/CCP_sf"/>
</dbReference>
<organism evidence="8 9">
    <name type="scientific">Pandion haliaetus</name>
    <name type="common">Osprey</name>
    <name type="synonym">Falco haliaetus</name>
    <dbReference type="NCBI Taxonomy" id="56262"/>
    <lineage>
        <taxon>Eukaryota</taxon>
        <taxon>Metazoa</taxon>
        <taxon>Chordata</taxon>
        <taxon>Craniata</taxon>
        <taxon>Vertebrata</taxon>
        <taxon>Euteleostomi</taxon>
        <taxon>Archelosauria</taxon>
        <taxon>Archosauria</taxon>
        <taxon>Dinosauria</taxon>
        <taxon>Saurischia</taxon>
        <taxon>Theropoda</taxon>
        <taxon>Coelurosauria</taxon>
        <taxon>Aves</taxon>
        <taxon>Neognathae</taxon>
        <taxon>Neoaves</taxon>
        <taxon>Telluraves</taxon>
        <taxon>Accipitrimorphae</taxon>
        <taxon>Accipitriformes</taxon>
        <taxon>Pandionidae</taxon>
        <taxon>Pandion</taxon>
    </lineage>
</organism>
<protein>
    <submittedName>
        <fullName evidence="8">CR1 protein</fullName>
    </submittedName>
</protein>
<keyword evidence="2 6" id="KW-0732">Signal</keyword>
<feature type="non-terminal residue" evidence="8">
    <location>
        <position position="477"/>
    </location>
</feature>
<dbReference type="PROSITE" id="PS50923">
    <property type="entry name" value="SUSHI"/>
    <property type="match status" value="7"/>
</dbReference>
<dbReference type="Proteomes" id="UP000580171">
    <property type="component" value="Unassembled WGS sequence"/>
</dbReference>
<feature type="domain" description="Sushi" evidence="7">
    <location>
        <begin position="16"/>
        <end position="80"/>
    </location>
</feature>
<evidence type="ECO:0000256" key="2">
    <source>
        <dbReference type="ARBA" id="ARBA00022729"/>
    </source>
</evidence>
<dbReference type="PANTHER" id="PTHR45656:SF4">
    <property type="entry name" value="PROTEIN CBR-CLEC-78"/>
    <property type="match status" value="1"/>
</dbReference>
<evidence type="ECO:0000313" key="8">
    <source>
        <dbReference type="EMBL" id="NXS74696.1"/>
    </source>
</evidence>
<dbReference type="Gene3D" id="2.10.70.10">
    <property type="entry name" value="Complement Module, domain 1"/>
    <property type="match status" value="7"/>
</dbReference>
<feature type="non-terminal residue" evidence="8">
    <location>
        <position position="1"/>
    </location>
</feature>
<comment type="caution">
    <text evidence="8">The sequence shown here is derived from an EMBL/GenBank/DDBJ whole genome shotgun (WGS) entry which is preliminary data.</text>
</comment>
<feature type="disulfide bond" evidence="5">
    <location>
        <begin position="415"/>
        <end position="458"/>
    </location>
</feature>
<feature type="domain" description="Sushi" evidence="7">
    <location>
        <begin position="349"/>
        <end position="408"/>
    </location>
</feature>
<evidence type="ECO:0000256" key="1">
    <source>
        <dbReference type="ARBA" id="ARBA00022659"/>
    </source>
</evidence>
<evidence type="ECO:0000256" key="6">
    <source>
        <dbReference type="SAM" id="SignalP"/>
    </source>
</evidence>
<dbReference type="InterPro" id="IPR000436">
    <property type="entry name" value="Sushi_SCR_CCP_dom"/>
</dbReference>
<evidence type="ECO:0000313" key="9">
    <source>
        <dbReference type="Proteomes" id="UP000580171"/>
    </source>
</evidence>
<evidence type="ECO:0000256" key="4">
    <source>
        <dbReference type="ARBA" id="ARBA00023157"/>
    </source>
</evidence>
<dbReference type="PANTHER" id="PTHR45656">
    <property type="entry name" value="PROTEIN CBR-CLEC-78"/>
    <property type="match status" value="1"/>
</dbReference>
<feature type="domain" description="Sushi" evidence="7">
    <location>
        <begin position="286"/>
        <end position="348"/>
    </location>
</feature>
<evidence type="ECO:0000256" key="3">
    <source>
        <dbReference type="ARBA" id="ARBA00022737"/>
    </source>
</evidence>
<feature type="domain" description="Sushi" evidence="7">
    <location>
        <begin position="226"/>
        <end position="285"/>
    </location>
</feature>
<gene>
    <name evidence="8" type="primary">Cr1</name>
    <name evidence="8" type="ORF">PANHAL_R03994</name>
</gene>
<feature type="domain" description="Sushi" evidence="7">
    <location>
        <begin position="141"/>
        <end position="205"/>
    </location>
</feature>
<dbReference type="OrthoDB" id="6127264at2759"/>
<reference evidence="8 9" key="1">
    <citation type="submission" date="2019-09" db="EMBL/GenBank/DDBJ databases">
        <title>Bird 10,000 Genomes (B10K) Project - Family phase.</title>
        <authorList>
            <person name="Zhang G."/>
        </authorList>
    </citation>
    <scope>NUCLEOTIDE SEQUENCE [LARGE SCALE GENOMIC DNA]</scope>
    <source>
        <strain evidence="8">B10K-DU-012-58</strain>
        <tissue evidence="8">Muscle</tissue>
    </source>
</reference>
<feature type="signal peptide" evidence="6">
    <location>
        <begin position="1"/>
        <end position="20"/>
    </location>
</feature>
<dbReference type="SMART" id="SM00032">
    <property type="entry name" value="CCP"/>
    <property type="match status" value="7"/>
</dbReference>
<evidence type="ECO:0000259" key="7">
    <source>
        <dbReference type="PROSITE" id="PS50923"/>
    </source>
</evidence>
<name>A0A7L2WWG8_PANHA</name>
<proteinExistence type="predicted"/>
<feature type="disulfide bond" evidence="5">
    <location>
        <begin position="256"/>
        <end position="283"/>
    </location>
</feature>